<dbReference type="SUPFAM" id="SSF48498">
    <property type="entry name" value="Tetracyclin repressor-like, C-terminal domain"/>
    <property type="match status" value="1"/>
</dbReference>
<dbReference type="InterPro" id="IPR001647">
    <property type="entry name" value="HTH_TetR"/>
</dbReference>
<evidence type="ECO:0000256" key="4">
    <source>
        <dbReference type="ARBA" id="ARBA00023163"/>
    </source>
</evidence>
<dbReference type="InterPro" id="IPR009057">
    <property type="entry name" value="Homeodomain-like_sf"/>
</dbReference>
<comment type="caution">
    <text evidence="7">The sequence shown here is derived from an EMBL/GenBank/DDBJ whole genome shotgun (WGS) entry which is preliminary data.</text>
</comment>
<gene>
    <name evidence="7" type="ORF">IHE71_09145</name>
</gene>
<evidence type="ECO:0000313" key="7">
    <source>
        <dbReference type="EMBL" id="MBE1875876.1"/>
    </source>
</evidence>
<dbReference type="PANTHER" id="PTHR30055">
    <property type="entry name" value="HTH-TYPE TRANSCRIPTIONAL REGULATOR RUTR"/>
    <property type="match status" value="1"/>
</dbReference>
<evidence type="ECO:0000256" key="2">
    <source>
        <dbReference type="ARBA" id="ARBA00023015"/>
    </source>
</evidence>
<evidence type="ECO:0000313" key="8">
    <source>
        <dbReference type="Proteomes" id="UP000625527"/>
    </source>
</evidence>
<dbReference type="EMBL" id="JADAQT010000070">
    <property type="protein sequence ID" value="MBE1875876.1"/>
    <property type="molecule type" value="Genomic_DNA"/>
</dbReference>
<evidence type="ECO:0000256" key="3">
    <source>
        <dbReference type="ARBA" id="ARBA00023125"/>
    </source>
</evidence>
<keyword evidence="3 5" id="KW-0238">DNA-binding</keyword>
<dbReference type="InterPro" id="IPR036271">
    <property type="entry name" value="Tet_transcr_reg_TetR-rel_C_sf"/>
</dbReference>
<dbReference type="Proteomes" id="UP000625527">
    <property type="component" value="Unassembled WGS sequence"/>
</dbReference>
<evidence type="ECO:0000256" key="1">
    <source>
        <dbReference type="ARBA" id="ARBA00022491"/>
    </source>
</evidence>
<dbReference type="Gene3D" id="1.10.357.10">
    <property type="entry name" value="Tetracycline Repressor, domain 2"/>
    <property type="match status" value="1"/>
</dbReference>
<keyword evidence="1" id="KW-0678">Repressor</keyword>
<reference evidence="7 8" key="1">
    <citation type="submission" date="2020-10" db="EMBL/GenBank/DDBJ databases">
        <title>Myceligenerans pegani sp. nov., an endophytic actinomycete isolated from Peganum harmala L. in Xinjiang, China.</title>
        <authorList>
            <person name="Xin L."/>
        </authorList>
    </citation>
    <scope>NUCLEOTIDE SEQUENCE [LARGE SCALE GENOMIC DNA]</scope>
    <source>
        <strain evidence="7 8">TRM65318</strain>
    </source>
</reference>
<dbReference type="Pfam" id="PF13977">
    <property type="entry name" value="TetR_C_6"/>
    <property type="match status" value="1"/>
</dbReference>
<dbReference type="InterPro" id="IPR039538">
    <property type="entry name" value="BetI_C"/>
</dbReference>
<dbReference type="PROSITE" id="PS50977">
    <property type="entry name" value="HTH_TETR_2"/>
    <property type="match status" value="1"/>
</dbReference>
<dbReference type="RefSeq" id="WP_192862448.1">
    <property type="nucleotide sequence ID" value="NZ_JADAQT010000070.1"/>
</dbReference>
<keyword evidence="2" id="KW-0805">Transcription regulation</keyword>
<keyword evidence="4" id="KW-0804">Transcription</keyword>
<name>A0ABR9MXU7_9MICO</name>
<organism evidence="7 8">
    <name type="scientific">Myceligenerans pegani</name>
    <dbReference type="NCBI Taxonomy" id="2776917"/>
    <lineage>
        <taxon>Bacteria</taxon>
        <taxon>Bacillati</taxon>
        <taxon>Actinomycetota</taxon>
        <taxon>Actinomycetes</taxon>
        <taxon>Micrococcales</taxon>
        <taxon>Promicromonosporaceae</taxon>
        <taxon>Myceligenerans</taxon>
    </lineage>
</organism>
<feature type="DNA-binding region" description="H-T-H motif" evidence="5">
    <location>
        <begin position="31"/>
        <end position="50"/>
    </location>
</feature>
<dbReference type="PANTHER" id="PTHR30055:SF226">
    <property type="entry name" value="HTH-TYPE TRANSCRIPTIONAL REGULATOR PKSA"/>
    <property type="match status" value="1"/>
</dbReference>
<sequence length="210" mass="22719">MPKIVDPEQRRAAIADAVVGEIVEHGIRAVTLARVAARSGLAIGSVRHYVANFDELLELSLALVQERGAERVRASGVLDETDPAARLAGFVEVLAPTTEEDHRANIVFLEYLALARTEPRLAEYIEAAQVQARKQVGDMLREMLGDAATDDDIRLETMQLMALSDGLALAAEHAGGPYSPDDIHALALRHVERVRAAYPPTSAANIDARP</sequence>
<dbReference type="InterPro" id="IPR050109">
    <property type="entry name" value="HTH-type_TetR-like_transc_reg"/>
</dbReference>
<evidence type="ECO:0000256" key="5">
    <source>
        <dbReference type="PROSITE-ProRule" id="PRU00335"/>
    </source>
</evidence>
<feature type="domain" description="HTH tetR-type" evidence="6">
    <location>
        <begin position="8"/>
        <end position="68"/>
    </location>
</feature>
<accession>A0ABR9MXU7</accession>
<evidence type="ECO:0000259" key="6">
    <source>
        <dbReference type="PROSITE" id="PS50977"/>
    </source>
</evidence>
<keyword evidence="8" id="KW-1185">Reference proteome</keyword>
<dbReference type="SUPFAM" id="SSF46689">
    <property type="entry name" value="Homeodomain-like"/>
    <property type="match status" value="1"/>
</dbReference>
<proteinExistence type="predicted"/>
<protein>
    <submittedName>
        <fullName evidence="7">TetR family transcriptional regulator C-terminal domain-containing protein</fullName>
    </submittedName>
</protein>